<feature type="domain" description="Aldehyde dehydrogenase" evidence="7">
    <location>
        <begin position="35"/>
        <end position="452"/>
    </location>
</feature>
<dbReference type="PANTHER" id="PTHR43570">
    <property type="entry name" value="ALDEHYDE DEHYDROGENASE"/>
    <property type="match status" value="1"/>
</dbReference>
<evidence type="ECO:0000256" key="6">
    <source>
        <dbReference type="SAM" id="MobiDB-lite"/>
    </source>
</evidence>
<dbReference type="Proteomes" id="UP001519290">
    <property type="component" value="Unassembled WGS sequence"/>
</dbReference>
<feature type="region of interest" description="Disordered" evidence="6">
    <location>
        <begin position="1"/>
        <end position="24"/>
    </location>
</feature>
<dbReference type="InterPro" id="IPR016162">
    <property type="entry name" value="Ald_DH_N"/>
</dbReference>
<dbReference type="InterPro" id="IPR012394">
    <property type="entry name" value="Aldehyde_DH_NAD(P)"/>
</dbReference>
<keyword evidence="9" id="KW-1185">Reference proteome</keyword>
<dbReference type="InterPro" id="IPR016163">
    <property type="entry name" value="Ald_DH_C"/>
</dbReference>
<protein>
    <recommendedName>
        <fullName evidence="3">Aldehyde dehydrogenase</fullName>
    </recommendedName>
</protein>
<dbReference type="InterPro" id="IPR016161">
    <property type="entry name" value="Ald_DH/histidinol_DH"/>
</dbReference>
<evidence type="ECO:0000256" key="1">
    <source>
        <dbReference type="ARBA" id="ARBA00009986"/>
    </source>
</evidence>
<dbReference type="EMBL" id="JAGIOD010000001">
    <property type="protein sequence ID" value="MBP2381076.1"/>
    <property type="molecule type" value="Genomic_DNA"/>
</dbReference>
<dbReference type="PANTHER" id="PTHR43570:SF16">
    <property type="entry name" value="ALDEHYDE DEHYDROGENASE TYPE III, ISOFORM Q"/>
    <property type="match status" value="1"/>
</dbReference>
<dbReference type="PROSITE" id="PS00070">
    <property type="entry name" value="ALDEHYDE_DEHYDR_CYS"/>
    <property type="match status" value="1"/>
</dbReference>
<dbReference type="PROSITE" id="PS00687">
    <property type="entry name" value="ALDEHYDE_DEHYDR_GLU"/>
    <property type="match status" value="1"/>
</dbReference>
<evidence type="ECO:0000259" key="7">
    <source>
        <dbReference type="Pfam" id="PF00171"/>
    </source>
</evidence>
<dbReference type="PIRSF" id="PIRSF036492">
    <property type="entry name" value="ALDH"/>
    <property type="match status" value="1"/>
</dbReference>
<dbReference type="InterPro" id="IPR015590">
    <property type="entry name" value="Aldehyde_DH_dom"/>
</dbReference>
<name>A0ABS4WY58_9MICO</name>
<feature type="active site" evidence="4">
    <location>
        <position position="233"/>
    </location>
</feature>
<keyword evidence="2 3" id="KW-0560">Oxidoreductase</keyword>
<dbReference type="CDD" id="cd07087">
    <property type="entry name" value="ALDH_F3-13-14_CALDH-like"/>
    <property type="match status" value="1"/>
</dbReference>
<evidence type="ECO:0000256" key="3">
    <source>
        <dbReference type="PIRNR" id="PIRNR036492"/>
    </source>
</evidence>
<dbReference type="SUPFAM" id="SSF53720">
    <property type="entry name" value="ALDH-like"/>
    <property type="match status" value="1"/>
</dbReference>
<comment type="caution">
    <text evidence="8">The sequence shown here is derived from an EMBL/GenBank/DDBJ whole genome shotgun (WGS) entry which is preliminary data.</text>
</comment>
<dbReference type="GO" id="GO:0004029">
    <property type="term" value="F:aldehyde dehydrogenase (NAD+) activity"/>
    <property type="evidence" value="ECO:0007669"/>
    <property type="project" value="UniProtKB-EC"/>
</dbReference>
<dbReference type="RefSeq" id="WP_209899977.1">
    <property type="nucleotide sequence ID" value="NZ_BAAAJW010000004.1"/>
</dbReference>
<evidence type="ECO:0000313" key="8">
    <source>
        <dbReference type="EMBL" id="MBP2381076.1"/>
    </source>
</evidence>
<evidence type="ECO:0000256" key="4">
    <source>
        <dbReference type="PROSITE-ProRule" id="PRU10007"/>
    </source>
</evidence>
<sequence>MPTDTNAPVHPASEPGDGADPAAHTGITADVAALRVSFDAGTTRDISARLAQLDALRRGLRRENRRLTQALAQDLGKNRTEAAITEIGAVMQEISHVTKHLRSWLRPEKLSLGALLAPASGEVRREPLGLTLIIAPWNYPLNLTLSPLVAALAGGNTAIIKPSEVAPATSAALAHLLRTYLDPAWVRVTEGAVEETTALLQQRFDLIFYTGNGTVGRVVARAAAEHLTPTVLELGGKSPVFVDEGVDLAVTARRIVWGKFTNTGQTCVAPDYLMATPRTLEKLLPHLRRAVREMYGRDPRRSRDYGRLVSEKHFDRVLSLIDDERAVLGGTGQADRADRYLAPTLMTGVDWDDPVMGEEIFGPVLPLLAVDGPDEAIARIRERDKPLTAYVFTDRAAIQERFATETSSGSLAVGMALAHIGTPTLPFGGVGESGSGAYHGRAGLEAFTHAKPVARKALTPDTLRIVYPPYTRAKRALVKRLFR</sequence>
<comment type="similarity">
    <text evidence="1 3 5">Belongs to the aldehyde dehydrogenase family.</text>
</comment>
<dbReference type="InterPro" id="IPR029510">
    <property type="entry name" value="Ald_DH_CS_GLU"/>
</dbReference>
<evidence type="ECO:0000256" key="2">
    <source>
        <dbReference type="ARBA" id="ARBA00023002"/>
    </source>
</evidence>
<reference evidence="8 9" key="1">
    <citation type="submission" date="2021-03" db="EMBL/GenBank/DDBJ databases">
        <title>Sequencing the genomes of 1000 actinobacteria strains.</title>
        <authorList>
            <person name="Klenk H.-P."/>
        </authorList>
    </citation>
    <scope>NUCLEOTIDE SEQUENCE [LARGE SCALE GENOMIC DNA]</scope>
    <source>
        <strain evidence="8 9">DSM 14566</strain>
    </source>
</reference>
<dbReference type="InterPro" id="IPR016160">
    <property type="entry name" value="Ald_DH_CS_CYS"/>
</dbReference>
<organism evidence="8 9">
    <name type="scientific">Brachybacterium sacelli</name>
    <dbReference type="NCBI Taxonomy" id="173364"/>
    <lineage>
        <taxon>Bacteria</taxon>
        <taxon>Bacillati</taxon>
        <taxon>Actinomycetota</taxon>
        <taxon>Actinomycetes</taxon>
        <taxon>Micrococcales</taxon>
        <taxon>Dermabacteraceae</taxon>
        <taxon>Brachybacterium</taxon>
    </lineage>
</organism>
<dbReference type="Gene3D" id="3.40.605.10">
    <property type="entry name" value="Aldehyde Dehydrogenase, Chain A, domain 1"/>
    <property type="match status" value="1"/>
</dbReference>
<proteinExistence type="inferred from homology"/>
<accession>A0ABS4WY58</accession>
<gene>
    <name evidence="8" type="ORF">JOF43_001033</name>
</gene>
<dbReference type="Pfam" id="PF00171">
    <property type="entry name" value="Aldedh"/>
    <property type="match status" value="1"/>
</dbReference>
<evidence type="ECO:0000256" key="5">
    <source>
        <dbReference type="RuleBase" id="RU003345"/>
    </source>
</evidence>
<evidence type="ECO:0000313" key="9">
    <source>
        <dbReference type="Proteomes" id="UP001519290"/>
    </source>
</evidence>
<dbReference type="Gene3D" id="3.40.309.10">
    <property type="entry name" value="Aldehyde Dehydrogenase, Chain A, domain 2"/>
    <property type="match status" value="1"/>
</dbReference>